<dbReference type="SUPFAM" id="SSF50978">
    <property type="entry name" value="WD40 repeat-like"/>
    <property type="match status" value="1"/>
</dbReference>
<dbReference type="Pfam" id="PF24883">
    <property type="entry name" value="NPHP3_N"/>
    <property type="match status" value="1"/>
</dbReference>
<dbReference type="EMBL" id="CAJPDT010000135">
    <property type="protein sequence ID" value="CAF9940706.1"/>
    <property type="molecule type" value="Genomic_DNA"/>
</dbReference>
<evidence type="ECO:0000259" key="4">
    <source>
        <dbReference type="Pfam" id="PF17111"/>
    </source>
</evidence>
<dbReference type="PANTHER" id="PTHR19848">
    <property type="entry name" value="WD40 REPEAT PROTEIN"/>
    <property type="match status" value="1"/>
</dbReference>
<dbReference type="PANTHER" id="PTHR19848:SF8">
    <property type="entry name" value="F-BOX AND WD REPEAT DOMAIN CONTAINING 7"/>
    <property type="match status" value="1"/>
</dbReference>
<evidence type="ECO:0000256" key="2">
    <source>
        <dbReference type="ARBA" id="ARBA00022737"/>
    </source>
</evidence>
<evidence type="ECO:0000259" key="5">
    <source>
        <dbReference type="Pfam" id="PF24883"/>
    </source>
</evidence>
<comment type="caution">
    <text evidence="6">The sequence shown here is derived from an EMBL/GenBank/DDBJ whole genome shotgun (WGS) entry which is preliminary data.</text>
</comment>
<dbReference type="PROSITE" id="PS50294">
    <property type="entry name" value="WD_REPEATS_REGION"/>
    <property type="match status" value="3"/>
</dbReference>
<dbReference type="InterPro" id="IPR056884">
    <property type="entry name" value="NPHP3-like_N"/>
</dbReference>
<dbReference type="InterPro" id="IPR027417">
    <property type="entry name" value="P-loop_NTPase"/>
</dbReference>
<dbReference type="CDD" id="cd00200">
    <property type="entry name" value="WD40"/>
    <property type="match status" value="1"/>
</dbReference>
<dbReference type="SMART" id="SM00320">
    <property type="entry name" value="WD40"/>
    <property type="match status" value="3"/>
</dbReference>
<reference evidence="6" key="1">
    <citation type="submission" date="2021-03" db="EMBL/GenBank/DDBJ databases">
        <authorList>
            <person name="Tagirdzhanova G."/>
        </authorList>
    </citation>
    <scope>NUCLEOTIDE SEQUENCE</scope>
</reference>
<dbReference type="AlphaFoldDB" id="A0A8H3J4R0"/>
<dbReference type="SUPFAM" id="SSF52540">
    <property type="entry name" value="P-loop containing nucleoside triphosphate hydrolases"/>
    <property type="match status" value="1"/>
</dbReference>
<protein>
    <recommendedName>
        <fullName evidence="8">Vegetative incompatibility protein HET-E-1</fullName>
    </recommendedName>
</protein>
<dbReference type="Gene3D" id="2.130.10.10">
    <property type="entry name" value="YVTN repeat-like/Quinoprotein amine dehydrogenase"/>
    <property type="match status" value="2"/>
</dbReference>
<dbReference type="PROSITE" id="PS50082">
    <property type="entry name" value="WD_REPEATS_2"/>
    <property type="match status" value="3"/>
</dbReference>
<evidence type="ECO:0000256" key="3">
    <source>
        <dbReference type="PROSITE-ProRule" id="PRU00221"/>
    </source>
</evidence>
<evidence type="ECO:0008006" key="8">
    <source>
        <dbReference type="Google" id="ProtNLM"/>
    </source>
</evidence>
<evidence type="ECO:0000256" key="1">
    <source>
        <dbReference type="ARBA" id="ARBA00022574"/>
    </source>
</evidence>
<dbReference type="InterPro" id="IPR020472">
    <property type="entry name" value="WD40_PAC1"/>
</dbReference>
<feature type="repeat" description="WD" evidence="3">
    <location>
        <begin position="793"/>
        <end position="834"/>
    </location>
</feature>
<dbReference type="InterPro" id="IPR031348">
    <property type="entry name" value="PigL_N"/>
</dbReference>
<dbReference type="PROSITE" id="PS00678">
    <property type="entry name" value="WD_REPEATS_1"/>
    <property type="match status" value="1"/>
</dbReference>
<dbReference type="Gene3D" id="3.40.50.300">
    <property type="entry name" value="P-loop containing nucleotide triphosphate hydrolases"/>
    <property type="match status" value="1"/>
</dbReference>
<feature type="repeat" description="WD" evidence="3">
    <location>
        <begin position="751"/>
        <end position="792"/>
    </location>
</feature>
<dbReference type="PRINTS" id="PR00320">
    <property type="entry name" value="GPROTEINBRPT"/>
</dbReference>
<dbReference type="InterPro" id="IPR015943">
    <property type="entry name" value="WD40/YVTN_repeat-like_dom_sf"/>
</dbReference>
<feature type="domain" description="Nephrocystin 3-like N-terminal" evidence="5">
    <location>
        <begin position="193"/>
        <end position="352"/>
    </location>
</feature>
<dbReference type="Proteomes" id="UP000664534">
    <property type="component" value="Unassembled WGS sequence"/>
</dbReference>
<accession>A0A8H3J4R0</accession>
<feature type="repeat" description="WD" evidence="3">
    <location>
        <begin position="835"/>
        <end position="876"/>
    </location>
</feature>
<dbReference type="InterPro" id="IPR019775">
    <property type="entry name" value="WD40_repeat_CS"/>
</dbReference>
<dbReference type="InterPro" id="IPR001680">
    <property type="entry name" value="WD40_rpt"/>
</dbReference>
<dbReference type="InterPro" id="IPR036322">
    <property type="entry name" value="WD40_repeat_dom_sf"/>
</dbReference>
<sequence length="982" mass="110709">MDGVSAAASVVTLVETSLKVVSLCAEYYSHVKNAKKDADRLCLEVRAFISVLKNLDKLAQNPGATRLFASRSLNEDIQQCLIYLEHLQKKLEPGKRRKAMSRYGIRALKWPFERKELEKDLGVLERYKSTFTAALNTDQTSLMLEFDVKLDLAEQDRCLSKLSYADGANFDSYERQNEPYCLPDTRVDILCQIMKWSADSCQKTIFWLNGMAGTGKSTIARTITRTLTEQKRLAANFFFSRGRGDLSHTGRLFSTVAIQLAATSPRLKHYICEAIAQNDSISRQSMRDQWTKLVYQPLLRLGGDPRSPLILVLVIDALDECGRQEDIRTLLQLLTEARDLKNVQFRVLVTSRPEIPIRLGFRAISGSVHEDFVLHEISAAVIRHDITVFLRHELGQIKEEVSIPFDWPGEQKLELLVERSGSLFIYAATVCRFIQDRKWNPEKRLDVVLQGNDDSQKPTQRLDDIYIQILRTSVIEDCNEKEGDILARRFRDTVGSIIVLFDSLSAVVLARLSPALSEIISTTLDPLKSVLNVPEDRNAPIQLLHPSFRDFLVNKERCFDRHFWIDQEKAHHDIAEQCLCVMSKTLKRNICQLRTPGTLKSETEIGTVDQHLPYHVQYACQYWVDHLQKSDLSLDDGGHVHEFLQSHFLHWLEALSLMGKMSEAVLMIKVLDAIPGFQANTDLLAFIRDARRFVLESRYIIETAPLQVYESALLFSPEASTVRRLFSEELPGWIERPPMVEKDWTPSLQALEGHSDLVSAVVFSPDGQLLASASHDNTVRLWDPATGASRGTLEGHSDWVRAVVFSPDGQLLASASDDKTVRLWDPATGASRGTLEGHSDWVRAVVFSPDGQLLASASGDNTVRLWDVKAKVSTQQVEHQYNGNLSFSTDGSQLEMDGRLLMVPSSSLNPPPNMKGSADPSSFMNVKGEWVRYKDCNVLWLPPNRRPGVYAFRDKTLVLGNGSGRVTFFQFSSTVTPAVLET</sequence>
<dbReference type="Pfam" id="PF17111">
    <property type="entry name" value="PigL_N"/>
    <property type="match status" value="1"/>
</dbReference>
<dbReference type="Pfam" id="PF00400">
    <property type="entry name" value="WD40"/>
    <property type="match status" value="3"/>
</dbReference>
<dbReference type="OrthoDB" id="674604at2759"/>
<keyword evidence="2" id="KW-0677">Repeat</keyword>
<feature type="domain" description="Azaphilone pigments biosynthesis cluster protein L N-terminal" evidence="4">
    <location>
        <begin position="1"/>
        <end position="137"/>
    </location>
</feature>
<evidence type="ECO:0000313" key="6">
    <source>
        <dbReference type="EMBL" id="CAF9940706.1"/>
    </source>
</evidence>
<keyword evidence="1 3" id="KW-0853">WD repeat</keyword>
<organism evidence="6 7">
    <name type="scientific">Imshaugia aleurites</name>
    <dbReference type="NCBI Taxonomy" id="172621"/>
    <lineage>
        <taxon>Eukaryota</taxon>
        <taxon>Fungi</taxon>
        <taxon>Dikarya</taxon>
        <taxon>Ascomycota</taxon>
        <taxon>Pezizomycotina</taxon>
        <taxon>Lecanoromycetes</taxon>
        <taxon>OSLEUM clade</taxon>
        <taxon>Lecanoromycetidae</taxon>
        <taxon>Lecanorales</taxon>
        <taxon>Lecanorineae</taxon>
        <taxon>Parmeliaceae</taxon>
        <taxon>Imshaugia</taxon>
    </lineage>
</organism>
<proteinExistence type="predicted"/>
<name>A0A8H3J4R0_9LECA</name>
<gene>
    <name evidence="6" type="ORF">IMSHALPRED_002134</name>
</gene>
<keyword evidence="7" id="KW-1185">Reference proteome</keyword>
<evidence type="ECO:0000313" key="7">
    <source>
        <dbReference type="Proteomes" id="UP000664534"/>
    </source>
</evidence>